<dbReference type="InterPro" id="IPR001611">
    <property type="entry name" value="Leu-rich_rpt"/>
</dbReference>
<evidence type="ECO:0000256" key="8">
    <source>
        <dbReference type="SAM" id="MobiDB-lite"/>
    </source>
</evidence>
<keyword evidence="4" id="KW-0433">Leucine-rich repeat</keyword>
<dbReference type="GeneID" id="37029491"/>
<feature type="domain" description="TAP-C" evidence="10">
    <location>
        <begin position="657"/>
        <end position="712"/>
    </location>
</feature>
<keyword evidence="7" id="KW-0539">Nucleus</keyword>
<evidence type="ECO:0000256" key="3">
    <source>
        <dbReference type="ARBA" id="ARBA00022448"/>
    </source>
</evidence>
<feature type="region of interest" description="Disordered" evidence="8">
    <location>
        <begin position="352"/>
        <end position="396"/>
    </location>
</feature>
<dbReference type="InterPro" id="IPR032710">
    <property type="entry name" value="NTF2-like_dom_sf"/>
</dbReference>
<evidence type="ECO:0000256" key="2">
    <source>
        <dbReference type="ARBA" id="ARBA00009285"/>
    </source>
</evidence>
<accession>A0A316UZN7</accession>
<dbReference type="OrthoDB" id="25872at2759"/>
<dbReference type="InterPro" id="IPR005637">
    <property type="entry name" value="TAP_C_dom"/>
</dbReference>
<feature type="region of interest" description="Disordered" evidence="8">
    <location>
        <begin position="1"/>
        <end position="128"/>
    </location>
</feature>
<dbReference type="RefSeq" id="XP_025364383.1">
    <property type="nucleotide sequence ID" value="XM_025507668.1"/>
</dbReference>
<evidence type="ECO:0000256" key="7">
    <source>
        <dbReference type="ARBA" id="ARBA00023242"/>
    </source>
</evidence>
<dbReference type="PROSITE" id="PS51281">
    <property type="entry name" value="TAP_C"/>
    <property type="match status" value="1"/>
</dbReference>
<dbReference type="InterPro" id="IPR018222">
    <property type="entry name" value="Nuclear_transport_factor_2_euk"/>
</dbReference>
<dbReference type="AlphaFoldDB" id="A0A316UZN7"/>
<dbReference type="InterPro" id="IPR002075">
    <property type="entry name" value="NTF2_dom"/>
</dbReference>
<dbReference type="Gene3D" id="1.10.8.10">
    <property type="entry name" value="DNA helicase RuvA subunit, C-terminal domain"/>
    <property type="match status" value="1"/>
</dbReference>
<reference evidence="11 12" key="1">
    <citation type="journal article" date="2018" name="Mol. Biol. Evol.">
        <title>Broad Genomic Sampling Reveals a Smut Pathogenic Ancestry of the Fungal Clade Ustilaginomycotina.</title>
        <authorList>
            <person name="Kijpornyongpan T."/>
            <person name="Mondo S.J."/>
            <person name="Barry K."/>
            <person name="Sandor L."/>
            <person name="Lee J."/>
            <person name="Lipzen A."/>
            <person name="Pangilinan J."/>
            <person name="LaButti K."/>
            <person name="Hainaut M."/>
            <person name="Henrissat B."/>
            <person name="Grigoriev I.V."/>
            <person name="Spatafora J.W."/>
            <person name="Aime M.C."/>
        </authorList>
    </citation>
    <scope>NUCLEOTIDE SEQUENCE [LARGE SCALE GENOMIC DNA]</scope>
    <source>
        <strain evidence="11 12">MCA 5214</strain>
    </source>
</reference>
<dbReference type="Pfam" id="PF03943">
    <property type="entry name" value="TAP_C"/>
    <property type="match status" value="1"/>
</dbReference>
<feature type="domain" description="NTF2" evidence="9">
    <location>
        <begin position="403"/>
        <end position="607"/>
    </location>
</feature>
<evidence type="ECO:0000313" key="11">
    <source>
        <dbReference type="EMBL" id="PWN29771.1"/>
    </source>
</evidence>
<dbReference type="Gene3D" id="3.10.450.50">
    <property type="match status" value="1"/>
</dbReference>
<feature type="region of interest" description="Disordered" evidence="8">
    <location>
        <begin position="616"/>
        <end position="657"/>
    </location>
</feature>
<keyword evidence="5" id="KW-0677">Repeat</keyword>
<dbReference type="SUPFAM" id="SSF46934">
    <property type="entry name" value="UBA-like"/>
    <property type="match status" value="1"/>
</dbReference>
<gene>
    <name evidence="11" type="ORF">BDZ90DRAFT_249665</name>
</gene>
<organism evidence="11 12">
    <name type="scientific">Jaminaea rosea</name>
    <dbReference type="NCBI Taxonomy" id="1569628"/>
    <lineage>
        <taxon>Eukaryota</taxon>
        <taxon>Fungi</taxon>
        <taxon>Dikarya</taxon>
        <taxon>Basidiomycota</taxon>
        <taxon>Ustilaginomycotina</taxon>
        <taxon>Exobasidiomycetes</taxon>
        <taxon>Microstromatales</taxon>
        <taxon>Microstromatales incertae sedis</taxon>
        <taxon>Jaminaea</taxon>
    </lineage>
</organism>
<dbReference type="SUPFAM" id="SSF54427">
    <property type="entry name" value="NTF2-like"/>
    <property type="match status" value="1"/>
</dbReference>
<dbReference type="InterPro" id="IPR057125">
    <property type="entry name" value="NXF1/2/3/5-like_LRR"/>
</dbReference>
<keyword evidence="3" id="KW-0813">Transport</keyword>
<dbReference type="Proteomes" id="UP000245884">
    <property type="component" value="Unassembled WGS sequence"/>
</dbReference>
<dbReference type="Pfam" id="PF24048">
    <property type="entry name" value="LRR_NXF1-5"/>
    <property type="match status" value="1"/>
</dbReference>
<dbReference type="InterPro" id="IPR009060">
    <property type="entry name" value="UBA-like_sf"/>
</dbReference>
<name>A0A316UZN7_9BASI</name>
<comment type="subcellular location">
    <subcellularLocation>
        <location evidence="1">Nucleus</location>
    </subcellularLocation>
</comment>
<dbReference type="GO" id="GO:0016973">
    <property type="term" value="P:poly(A)+ mRNA export from nucleus"/>
    <property type="evidence" value="ECO:0007669"/>
    <property type="project" value="TreeGrafter"/>
</dbReference>
<keyword evidence="6" id="KW-0509">mRNA transport</keyword>
<comment type="similarity">
    <text evidence="2">Belongs to the NXF family.</text>
</comment>
<dbReference type="InterPro" id="IPR030217">
    <property type="entry name" value="NXF_fam"/>
</dbReference>
<keyword evidence="12" id="KW-1185">Reference proteome</keyword>
<dbReference type="GO" id="GO:0003723">
    <property type="term" value="F:RNA binding"/>
    <property type="evidence" value="ECO:0007669"/>
    <property type="project" value="TreeGrafter"/>
</dbReference>
<proteinExistence type="inferred from homology"/>
<dbReference type="InterPro" id="IPR032675">
    <property type="entry name" value="LRR_dom_sf"/>
</dbReference>
<evidence type="ECO:0000259" key="9">
    <source>
        <dbReference type="PROSITE" id="PS50177"/>
    </source>
</evidence>
<dbReference type="CDD" id="cd14342">
    <property type="entry name" value="UBA_TAP-C"/>
    <property type="match status" value="1"/>
</dbReference>
<evidence type="ECO:0000256" key="4">
    <source>
        <dbReference type="ARBA" id="ARBA00022614"/>
    </source>
</evidence>
<sequence length="713" mass="73767">MFARLQNAANDNQGASSSSNGRGGGRGSGRNVAGSALRRAGLIDDDVGMRSASSSGPSRSGRGRGKGRGAGGSAAGPGATAGPSRIQIDDDGAAGGGKTGKARKARDRANPLAGRLSRPARPGTITGDANVSGQVFAIRGAANAAGAGAAGGGGKGKAKGGRVPGGGGANGNHAPSSSFNTQGTIGVLRRFLAARWNGSANFLNLDNMKADNILKESNVIAPGQPGAHKDIGAVMWKLAAELYPGLTTLSMGNNDLKNLAPLAALPQHLPNIQNLSLEGNDLKWAKDLTTFSKNKNGTLKNLRELMLTGNPMQANAAAAMNEEGYRAEVLSHFPTLTLLDRVPVTPKEQAIAQLPSSSKGGPSGKGKGGSDPSTTLGPDTPTKPFPSTLHIKPGFSDPSAESIVPTFLAKFFQLYDSQRDSADLRAAYASNATFSHSLNQRVSPRSQAAGYLTSAEMPRQRDLNWHGYTGKGLNSHDIMSLGSKSASKGFPVGANAIMAVLAKMPKTTHPLNDASKFVVDSWLLPNQAVGALVGADSSSGAQQNGGGSTEQRPEAVLFINVKGEYQEHPSMGYRSFDRTFIVAPSAPGSTAANAGWPCVILSEQLTVRHYSGTASWRPGPLASGDQAQQALQPQQQQGQPSAAAPGSGPQPPPGINEQQHFLSLEFARQTGLTYPFALQCLQENGWQPQAAMEVFQNLKGQGAIPQEAFGPVA</sequence>
<dbReference type="Pfam" id="PF22602">
    <property type="entry name" value="NXF_NTF2"/>
    <property type="match status" value="1"/>
</dbReference>
<dbReference type="SUPFAM" id="SSF52058">
    <property type="entry name" value="L domain-like"/>
    <property type="match status" value="1"/>
</dbReference>
<protein>
    <submittedName>
        <fullName evidence="11">NTF2-like protein</fullName>
    </submittedName>
</protein>
<dbReference type="PANTHER" id="PTHR10662">
    <property type="entry name" value="NUCLEAR RNA EXPORT FACTOR"/>
    <property type="match status" value="1"/>
</dbReference>
<evidence type="ECO:0000256" key="6">
    <source>
        <dbReference type="ARBA" id="ARBA00022816"/>
    </source>
</evidence>
<dbReference type="PROSITE" id="PS50177">
    <property type="entry name" value="NTF2_DOMAIN"/>
    <property type="match status" value="1"/>
</dbReference>
<evidence type="ECO:0000313" key="12">
    <source>
        <dbReference type="Proteomes" id="UP000245884"/>
    </source>
</evidence>
<dbReference type="Gene3D" id="3.80.10.10">
    <property type="entry name" value="Ribonuclease Inhibitor"/>
    <property type="match status" value="1"/>
</dbReference>
<dbReference type="EMBL" id="KZ819663">
    <property type="protein sequence ID" value="PWN29771.1"/>
    <property type="molecule type" value="Genomic_DNA"/>
</dbReference>
<dbReference type="PANTHER" id="PTHR10662:SF22">
    <property type="entry name" value="NUCLEAR RNA EXPORT FACTOR 1"/>
    <property type="match status" value="1"/>
</dbReference>
<evidence type="ECO:0000256" key="1">
    <source>
        <dbReference type="ARBA" id="ARBA00004123"/>
    </source>
</evidence>
<feature type="compositionally biased region" description="Low complexity" evidence="8">
    <location>
        <begin position="623"/>
        <end position="647"/>
    </location>
</feature>
<feature type="compositionally biased region" description="Low complexity" evidence="8">
    <location>
        <begin position="76"/>
        <end position="85"/>
    </location>
</feature>
<dbReference type="SMART" id="SM00804">
    <property type="entry name" value="TAP_C"/>
    <property type="match status" value="1"/>
</dbReference>
<dbReference type="STRING" id="1569628.A0A316UZN7"/>
<feature type="compositionally biased region" description="Low complexity" evidence="8">
    <location>
        <begin position="50"/>
        <end position="60"/>
    </location>
</feature>
<evidence type="ECO:0000259" key="10">
    <source>
        <dbReference type="PROSITE" id="PS51281"/>
    </source>
</evidence>
<dbReference type="PROSITE" id="PS51450">
    <property type="entry name" value="LRR"/>
    <property type="match status" value="1"/>
</dbReference>
<feature type="region of interest" description="Disordered" evidence="8">
    <location>
        <begin position="147"/>
        <end position="179"/>
    </location>
</feature>
<dbReference type="GO" id="GO:0005634">
    <property type="term" value="C:nucleus"/>
    <property type="evidence" value="ECO:0007669"/>
    <property type="project" value="UniProtKB-SubCell"/>
</dbReference>
<evidence type="ECO:0000256" key="5">
    <source>
        <dbReference type="ARBA" id="ARBA00022737"/>
    </source>
</evidence>